<comment type="catalytic activity">
    <reaction evidence="2">
        <text>oxidized coenzyme F420-(gamma-L-Glu)(n) + a quinol + H(+) = reduced coenzyme F420-(gamma-L-Glu)(n) + a quinone</text>
        <dbReference type="Rhea" id="RHEA:39663"/>
        <dbReference type="Rhea" id="RHEA-COMP:12939"/>
        <dbReference type="Rhea" id="RHEA-COMP:14378"/>
        <dbReference type="ChEBI" id="CHEBI:15378"/>
        <dbReference type="ChEBI" id="CHEBI:24646"/>
        <dbReference type="ChEBI" id="CHEBI:132124"/>
        <dbReference type="ChEBI" id="CHEBI:133980"/>
        <dbReference type="ChEBI" id="CHEBI:139511"/>
    </reaction>
</comment>
<accession>A0A2P2C783</accession>
<evidence type="ECO:0000256" key="2">
    <source>
        <dbReference type="ARBA" id="ARBA00049106"/>
    </source>
</evidence>
<sequence>MELRRVDPLGPRGRLVSAWHVVARSSVGRWYGIHVASRYDARVLRLTGGRVRLVGPLPTAVISTTGARSGQPRENPVVYFHDGDDVVLVASSFGRDQHPAWFHNLTAHPAARLNGHAFTAAEVTDDAEYERLFGLAVRVYPGFSDYRERTRRTGRHIPVFRLTAA</sequence>
<dbReference type="SUPFAM" id="SSF50475">
    <property type="entry name" value="FMN-binding split barrel"/>
    <property type="match status" value="1"/>
</dbReference>
<dbReference type="GO" id="GO:0016491">
    <property type="term" value="F:oxidoreductase activity"/>
    <property type="evidence" value="ECO:0007669"/>
    <property type="project" value="InterPro"/>
</dbReference>
<dbReference type="PANTHER" id="PTHR39428:SF1">
    <property type="entry name" value="F420H(2)-DEPENDENT QUINONE REDUCTASE RV1261C"/>
    <property type="match status" value="1"/>
</dbReference>
<dbReference type="GO" id="GO:0070967">
    <property type="term" value="F:coenzyme F420 binding"/>
    <property type="evidence" value="ECO:0007669"/>
    <property type="project" value="TreeGrafter"/>
</dbReference>
<comment type="similarity">
    <text evidence="1">Belongs to the F420H(2)-dependent quinone reductase family.</text>
</comment>
<dbReference type="InterPro" id="IPR004378">
    <property type="entry name" value="F420H2_quin_Rdtase"/>
</dbReference>
<organism evidence="3">
    <name type="scientific">metagenome</name>
    <dbReference type="NCBI Taxonomy" id="256318"/>
    <lineage>
        <taxon>unclassified sequences</taxon>
        <taxon>metagenomes</taxon>
    </lineage>
</organism>
<reference evidence="3" key="1">
    <citation type="submission" date="2015-08" db="EMBL/GenBank/DDBJ databases">
        <authorList>
            <person name="Babu N.S."/>
            <person name="Beckwith C.J."/>
            <person name="Beseler K.G."/>
            <person name="Brison A."/>
            <person name="Carone J.V."/>
            <person name="Caskin T.P."/>
            <person name="Diamond M."/>
            <person name="Durham M.E."/>
            <person name="Foxe J.M."/>
            <person name="Go M."/>
            <person name="Henderson B.A."/>
            <person name="Jones I.B."/>
            <person name="McGettigan J.A."/>
            <person name="Micheletti S.J."/>
            <person name="Nasrallah M.E."/>
            <person name="Ortiz D."/>
            <person name="Piller C.R."/>
            <person name="Privatt S.R."/>
            <person name="Schneider S.L."/>
            <person name="Sharp S."/>
            <person name="Smith T.C."/>
            <person name="Stanton J.D."/>
            <person name="Ullery H.E."/>
            <person name="Wilson R.J."/>
            <person name="Serrano M.G."/>
            <person name="Buck G."/>
            <person name="Lee V."/>
            <person name="Wang Y."/>
            <person name="Carvalho R."/>
            <person name="Voegtly L."/>
            <person name="Shi R."/>
            <person name="Duckworth R."/>
            <person name="Johnson A."/>
            <person name="Loviza R."/>
            <person name="Walstead R."/>
            <person name="Shah Z."/>
            <person name="Kiflezghi M."/>
            <person name="Wade K."/>
            <person name="Ball S.L."/>
            <person name="Bradley K.W."/>
            <person name="Asai D.J."/>
            <person name="Bowman C.A."/>
            <person name="Russell D.A."/>
            <person name="Pope W.H."/>
            <person name="Jacobs-Sera D."/>
            <person name="Hendrix R.W."/>
            <person name="Hatfull G.F."/>
        </authorList>
    </citation>
    <scope>NUCLEOTIDE SEQUENCE</scope>
</reference>
<dbReference type="Pfam" id="PF04075">
    <property type="entry name" value="F420H2_quin_red"/>
    <property type="match status" value="1"/>
</dbReference>
<dbReference type="GO" id="GO:0005886">
    <property type="term" value="C:plasma membrane"/>
    <property type="evidence" value="ECO:0007669"/>
    <property type="project" value="TreeGrafter"/>
</dbReference>
<dbReference type="Gene3D" id="2.30.110.10">
    <property type="entry name" value="Electron Transport, Fmn-binding Protein, Chain A"/>
    <property type="match status" value="1"/>
</dbReference>
<dbReference type="PANTHER" id="PTHR39428">
    <property type="entry name" value="F420H(2)-DEPENDENT QUINONE REDUCTASE RV1261C"/>
    <property type="match status" value="1"/>
</dbReference>
<dbReference type="NCBIfam" id="TIGR00026">
    <property type="entry name" value="hi_GC_TIGR00026"/>
    <property type="match status" value="1"/>
</dbReference>
<name>A0A2P2C783_9ZZZZ</name>
<dbReference type="InterPro" id="IPR012349">
    <property type="entry name" value="Split_barrel_FMN-bd"/>
</dbReference>
<protein>
    <submittedName>
        <fullName evidence="3">Uncharacterized protein</fullName>
    </submittedName>
</protein>
<dbReference type="EMBL" id="CZKA01000041">
    <property type="protein sequence ID" value="CUR57853.1"/>
    <property type="molecule type" value="Genomic_DNA"/>
</dbReference>
<gene>
    <name evidence="3" type="ORF">NOCA2460012</name>
</gene>
<proteinExistence type="inferred from homology"/>
<dbReference type="AlphaFoldDB" id="A0A2P2C783"/>
<evidence type="ECO:0000256" key="1">
    <source>
        <dbReference type="ARBA" id="ARBA00008710"/>
    </source>
</evidence>
<evidence type="ECO:0000313" key="3">
    <source>
        <dbReference type="EMBL" id="CUR57853.1"/>
    </source>
</evidence>